<name>A0A150MJD3_9BACL</name>
<evidence type="ECO:0000313" key="2">
    <source>
        <dbReference type="EMBL" id="KYD24637.1"/>
    </source>
</evidence>
<proteinExistence type="predicted"/>
<reference evidence="2 3" key="1">
    <citation type="submission" date="2016-01" db="EMBL/GenBank/DDBJ databases">
        <title>Draft Genome Sequences of Seven Thermophilic Sporeformers Isolated from Foods.</title>
        <authorList>
            <person name="Berendsen E.M."/>
            <person name="Wells-Bennik M.H."/>
            <person name="Krawcyk A.O."/>
            <person name="De Jong A."/>
            <person name="Holsappel S."/>
            <person name="Eijlander R.T."/>
            <person name="Kuipers O.P."/>
        </authorList>
    </citation>
    <scope>NUCLEOTIDE SEQUENCE [LARGE SCALE GENOMIC DNA]</scope>
    <source>
        <strain evidence="2 3">B4110</strain>
    </source>
</reference>
<keyword evidence="1" id="KW-0812">Transmembrane</keyword>
<gene>
    <name evidence="2" type="ORF">B4110_0646</name>
</gene>
<accession>A0A150MJD3</accession>
<protein>
    <submittedName>
        <fullName evidence="2">Uncharacterized protein</fullName>
    </submittedName>
</protein>
<dbReference type="RefSeq" id="WP_062678914.1">
    <property type="nucleotide sequence ID" value="NZ_LQYW01000149.1"/>
</dbReference>
<feature type="transmembrane region" description="Helical" evidence="1">
    <location>
        <begin position="87"/>
        <end position="105"/>
    </location>
</feature>
<feature type="transmembrane region" description="Helical" evidence="1">
    <location>
        <begin position="26"/>
        <end position="43"/>
    </location>
</feature>
<evidence type="ECO:0000313" key="3">
    <source>
        <dbReference type="Proteomes" id="UP000075324"/>
    </source>
</evidence>
<comment type="caution">
    <text evidence="2">The sequence shown here is derived from an EMBL/GenBank/DDBJ whole genome shotgun (WGS) entry which is preliminary data.</text>
</comment>
<keyword evidence="1" id="KW-1133">Transmembrane helix</keyword>
<organism evidence="2 3">
    <name type="scientific">Parageobacillus toebii</name>
    <dbReference type="NCBI Taxonomy" id="153151"/>
    <lineage>
        <taxon>Bacteria</taxon>
        <taxon>Bacillati</taxon>
        <taxon>Bacillota</taxon>
        <taxon>Bacilli</taxon>
        <taxon>Bacillales</taxon>
        <taxon>Anoxybacillaceae</taxon>
        <taxon>Parageobacillus</taxon>
    </lineage>
</organism>
<dbReference type="PATRIC" id="fig|153151.4.peg.1312"/>
<dbReference type="EMBL" id="LQYW01000149">
    <property type="protein sequence ID" value="KYD24637.1"/>
    <property type="molecule type" value="Genomic_DNA"/>
</dbReference>
<sequence length="107" mass="11871">MIFKRQTEIIPFGEFMAKKRTKAKPGIVVPALFPVITPHHLFPVQDPDFALLMTGVGAITLSAFIERGLVMMRMTDVAEKVTDCGRFIFPVVVYGAVLWLFFGLGGL</sequence>
<feature type="transmembrane region" description="Helical" evidence="1">
    <location>
        <begin position="49"/>
        <end position="66"/>
    </location>
</feature>
<evidence type="ECO:0000256" key="1">
    <source>
        <dbReference type="SAM" id="Phobius"/>
    </source>
</evidence>
<dbReference type="AlphaFoldDB" id="A0A150MJD3"/>
<keyword evidence="1" id="KW-0472">Membrane</keyword>
<dbReference type="Proteomes" id="UP000075324">
    <property type="component" value="Unassembled WGS sequence"/>
</dbReference>